<evidence type="ECO:0000256" key="2">
    <source>
        <dbReference type="ARBA" id="ARBA00023002"/>
    </source>
</evidence>
<proteinExistence type="inferred from homology"/>
<keyword evidence="2" id="KW-0560">Oxidoreductase</keyword>
<dbReference type="Proteomes" id="UP000610303">
    <property type="component" value="Unassembled WGS sequence"/>
</dbReference>
<evidence type="ECO:0000313" key="5">
    <source>
        <dbReference type="Proteomes" id="UP000610303"/>
    </source>
</evidence>
<dbReference type="SMART" id="SM00822">
    <property type="entry name" value="PKS_KR"/>
    <property type="match status" value="1"/>
</dbReference>
<dbReference type="NCBIfam" id="NF005559">
    <property type="entry name" value="PRK07231.1"/>
    <property type="match status" value="1"/>
</dbReference>
<feature type="domain" description="Ketoreductase" evidence="3">
    <location>
        <begin position="5"/>
        <end position="181"/>
    </location>
</feature>
<dbReference type="SUPFAM" id="SSF51735">
    <property type="entry name" value="NAD(P)-binding Rossmann-fold domains"/>
    <property type="match status" value="1"/>
</dbReference>
<dbReference type="GO" id="GO:0016616">
    <property type="term" value="F:oxidoreductase activity, acting on the CH-OH group of donors, NAD or NADP as acceptor"/>
    <property type="evidence" value="ECO:0007669"/>
    <property type="project" value="TreeGrafter"/>
</dbReference>
<evidence type="ECO:0000256" key="1">
    <source>
        <dbReference type="ARBA" id="ARBA00006484"/>
    </source>
</evidence>
<dbReference type="InterPro" id="IPR057326">
    <property type="entry name" value="KR_dom"/>
</dbReference>
<dbReference type="InterPro" id="IPR036291">
    <property type="entry name" value="NAD(P)-bd_dom_sf"/>
</dbReference>
<dbReference type="CDD" id="cd05233">
    <property type="entry name" value="SDR_c"/>
    <property type="match status" value="1"/>
</dbReference>
<comment type="similarity">
    <text evidence="1">Belongs to the short-chain dehydrogenases/reductases (SDR) family.</text>
</comment>
<protein>
    <submittedName>
        <fullName evidence="4">3-oxoacyl-ACP reductase</fullName>
    </submittedName>
</protein>
<name>A0A918CH51_AGRME</name>
<dbReference type="PRINTS" id="PR00081">
    <property type="entry name" value="GDHRDH"/>
</dbReference>
<comment type="caution">
    <text evidence="4">The sequence shown here is derived from an EMBL/GenBank/DDBJ whole genome shotgun (WGS) entry which is preliminary data.</text>
</comment>
<dbReference type="InterPro" id="IPR002347">
    <property type="entry name" value="SDR_fam"/>
</dbReference>
<dbReference type="PRINTS" id="PR00080">
    <property type="entry name" value="SDRFAMILY"/>
</dbReference>
<dbReference type="Pfam" id="PF13561">
    <property type="entry name" value="adh_short_C2"/>
    <property type="match status" value="1"/>
</dbReference>
<sequence>MSEPRIVLITGGAGGIGRGIAAAFRDAGDRVVVADVDADAARAAGEELGVAHLTLDITDAGAAARAVEAVEAEHGPVGVLVNNAGILSVHGALTELTPDAYRSIVDVNIVGTFTITQAVARRMITNGTRGAIVNISSIGGRQPTPGMGAYESSKAAVDSLTRWAAIELAGHGIRVNAVAPGPVLTPMLRMGMPEGSPAREAWSSRIPLGTLAEVEEVAPAVVFLAGEGAAHITGVSLAVDGGQLLT</sequence>
<evidence type="ECO:0000313" key="4">
    <source>
        <dbReference type="EMBL" id="GGR21254.1"/>
    </source>
</evidence>
<dbReference type="RefSeq" id="WP_229781560.1">
    <property type="nucleotide sequence ID" value="NZ_BMRJ01000001.1"/>
</dbReference>
<accession>A0A918CH51</accession>
<dbReference type="EMBL" id="BMRJ01000001">
    <property type="protein sequence ID" value="GGR21254.1"/>
    <property type="molecule type" value="Genomic_DNA"/>
</dbReference>
<reference evidence="4" key="1">
    <citation type="journal article" date="2014" name="Int. J. Syst. Evol. Microbiol.">
        <title>Complete genome sequence of Corynebacterium casei LMG S-19264T (=DSM 44701T), isolated from a smear-ripened cheese.</title>
        <authorList>
            <consortium name="US DOE Joint Genome Institute (JGI-PGF)"/>
            <person name="Walter F."/>
            <person name="Albersmeier A."/>
            <person name="Kalinowski J."/>
            <person name="Ruckert C."/>
        </authorList>
    </citation>
    <scope>NUCLEOTIDE SEQUENCE</scope>
    <source>
        <strain evidence="4">JCM 3346</strain>
    </source>
</reference>
<dbReference type="PANTHER" id="PTHR42760:SF133">
    <property type="entry name" value="3-OXOACYL-[ACYL-CARRIER-PROTEIN] REDUCTASE"/>
    <property type="match status" value="1"/>
</dbReference>
<dbReference type="PANTHER" id="PTHR42760">
    <property type="entry name" value="SHORT-CHAIN DEHYDROGENASES/REDUCTASES FAMILY MEMBER"/>
    <property type="match status" value="1"/>
</dbReference>
<dbReference type="AlphaFoldDB" id="A0A918CH51"/>
<evidence type="ECO:0000259" key="3">
    <source>
        <dbReference type="SMART" id="SM00822"/>
    </source>
</evidence>
<keyword evidence="5" id="KW-1185">Reference proteome</keyword>
<dbReference type="Gene3D" id="3.40.50.720">
    <property type="entry name" value="NAD(P)-binding Rossmann-like Domain"/>
    <property type="match status" value="1"/>
</dbReference>
<gene>
    <name evidence="4" type="primary">fabG2</name>
    <name evidence="4" type="ORF">GCM10010196_13330</name>
</gene>
<organism evidence="4 5">
    <name type="scientific">Agromyces mediolanus</name>
    <name type="common">Corynebacterium mediolanum</name>
    <dbReference type="NCBI Taxonomy" id="41986"/>
    <lineage>
        <taxon>Bacteria</taxon>
        <taxon>Bacillati</taxon>
        <taxon>Actinomycetota</taxon>
        <taxon>Actinomycetes</taxon>
        <taxon>Micrococcales</taxon>
        <taxon>Microbacteriaceae</taxon>
        <taxon>Agromyces</taxon>
    </lineage>
</organism>
<dbReference type="FunFam" id="3.40.50.720:FF:000084">
    <property type="entry name" value="Short-chain dehydrogenase reductase"/>
    <property type="match status" value="1"/>
</dbReference>
<reference evidence="4" key="2">
    <citation type="submission" date="2020-09" db="EMBL/GenBank/DDBJ databases">
        <authorList>
            <person name="Sun Q."/>
            <person name="Ohkuma M."/>
        </authorList>
    </citation>
    <scope>NUCLEOTIDE SEQUENCE</scope>
    <source>
        <strain evidence="4">JCM 3346</strain>
    </source>
</reference>